<dbReference type="Gene3D" id="3.40.50.360">
    <property type="match status" value="1"/>
</dbReference>
<sequence>MKEVLVVYYSQTGQLFDIVKNITSSLEAENVNLTYYKITPENEYEFPWKKEQFFDVFPESFLQIPCDLKEPSEEILQKKYDLVILGYTVWYLSPSVPVNSFLKSASAKIILENTPVVTVVAARNMWIMAQEKVKQLLLQNKANYVGNIALVDRHINHISVITIVHWMLGGKKDKKFGLFPKPGVSDKDIAEASKFGVPIKTALFTNKYTDLQPSLLQLDAVRVSPFLVTADTRANILFSKWANLIIKKGDAGDPKRKKWLVFFNYYLLIAIWVFMPIVFIVFLVTYPLLTRRIKRQKEYFSSVFTKKI</sequence>
<evidence type="ECO:0000313" key="2">
    <source>
        <dbReference type="EMBL" id="SDE54458.1"/>
    </source>
</evidence>
<gene>
    <name evidence="2" type="ORF">SAMN05421855_1011142</name>
</gene>
<reference evidence="2 3" key="1">
    <citation type="submission" date="2016-10" db="EMBL/GenBank/DDBJ databases">
        <authorList>
            <person name="de Groot N.N."/>
        </authorList>
    </citation>
    <scope>NUCLEOTIDE SEQUENCE [LARGE SCALE GENOMIC DNA]</scope>
    <source>
        <strain evidence="2 3">DSM 16195</strain>
    </source>
</reference>
<organism evidence="2 3">
    <name type="scientific">Ulvibacter litoralis</name>
    <dbReference type="NCBI Taxonomy" id="227084"/>
    <lineage>
        <taxon>Bacteria</taxon>
        <taxon>Pseudomonadati</taxon>
        <taxon>Bacteroidota</taxon>
        <taxon>Flavobacteriia</taxon>
        <taxon>Flavobacteriales</taxon>
        <taxon>Flavobacteriaceae</taxon>
        <taxon>Ulvibacter</taxon>
    </lineage>
</organism>
<evidence type="ECO:0000313" key="3">
    <source>
        <dbReference type="Proteomes" id="UP000199321"/>
    </source>
</evidence>
<keyword evidence="1" id="KW-0812">Transmembrane</keyword>
<keyword evidence="1" id="KW-0472">Membrane</keyword>
<dbReference type="SUPFAM" id="SSF52218">
    <property type="entry name" value="Flavoproteins"/>
    <property type="match status" value="1"/>
</dbReference>
<dbReference type="STRING" id="227084.SAMN05421855_1011142"/>
<dbReference type="OrthoDB" id="4547866at2"/>
<evidence type="ECO:0008006" key="4">
    <source>
        <dbReference type="Google" id="ProtNLM"/>
    </source>
</evidence>
<feature type="transmembrane region" description="Helical" evidence="1">
    <location>
        <begin position="265"/>
        <end position="289"/>
    </location>
</feature>
<dbReference type="AlphaFoldDB" id="A0A1G7DSJ6"/>
<proteinExistence type="predicted"/>
<keyword evidence="3" id="KW-1185">Reference proteome</keyword>
<dbReference type="Proteomes" id="UP000199321">
    <property type="component" value="Unassembled WGS sequence"/>
</dbReference>
<name>A0A1G7DSJ6_9FLAO</name>
<dbReference type="EMBL" id="FNBA01000001">
    <property type="protein sequence ID" value="SDE54458.1"/>
    <property type="molecule type" value="Genomic_DNA"/>
</dbReference>
<protein>
    <recommendedName>
        <fullName evidence="4">Flavodoxin</fullName>
    </recommendedName>
</protein>
<dbReference type="RefSeq" id="WP_093141633.1">
    <property type="nucleotide sequence ID" value="NZ_BMWO01000001.1"/>
</dbReference>
<evidence type="ECO:0000256" key="1">
    <source>
        <dbReference type="SAM" id="Phobius"/>
    </source>
</evidence>
<accession>A0A1G7DSJ6</accession>
<keyword evidence="1" id="KW-1133">Transmembrane helix</keyword>
<dbReference type="InterPro" id="IPR029039">
    <property type="entry name" value="Flavoprotein-like_sf"/>
</dbReference>